<dbReference type="AlphaFoldDB" id="A0A917MSP7"/>
<dbReference type="Pfam" id="PF13460">
    <property type="entry name" value="NAD_binding_10"/>
    <property type="match status" value="1"/>
</dbReference>
<dbReference type="PANTHER" id="PTHR15020:SF50">
    <property type="entry name" value="UPF0659 PROTEIN YMR090W"/>
    <property type="match status" value="1"/>
</dbReference>
<comment type="caution">
    <text evidence="2">The sequence shown here is derived from an EMBL/GenBank/DDBJ whole genome shotgun (WGS) entry which is preliminary data.</text>
</comment>
<dbReference type="SUPFAM" id="SSF51735">
    <property type="entry name" value="NAD(P)-binding Rossmann-fold domains"/>
    <property type="match status" value="1"/>
</dbReference>
<dbReference type="Proteomes" id="UP000600171">
    <property type="component" value="Unassembled WGS sequence"/>
</dbReference>
<feature type="domain" description="NAD(P)-binding" evidence="1">
    <location>
        <begin position="8"/>
        <end position="193"/>
    </location>
</feature>
<dbReference type="RefSeq" id="WP_188359306.1">
    <property type="nucleotide sequence ID" value="NZ_BMDC01000001.1"/>
</dbReference>
<evidence type="ECO:0000313" key="3">
    <source>
        <dbReference type="Proteomes" id="UP000600171"/>
    </source>
</evidence>
<protein>
    <submittedName>
        <fullName evidence="2">NAD-dependent dehydratase</fullName>
    </submittedName>
</protein>
<name>A0A917MSP7_9MICC</name>
<reference evidence="2 3" key="1">
    <citation type="journal article" date="2014" name="Int. J. Syst. Evol. Microbiol.">
        <title>Complete genome sequence of Corynebacterium casei LMG S-19264T (=DSM 44701T), isolated from a smear-ripened cheese.</title>
        <authorList>
            <consortium name="US DOE Joint Genome Institute (JGI-PGF)"/>
            <person name="Walter F."/>
            <person name="Albersmeier A."/>
            <person name="Kalinowski J."/>
            <person name="Ruckert C."/>
        </authorList>
    </citation>
    <scope>NUCLEOTIDE SEQUENCE [LARGE SCALE GENOMIC DNA]</scope>
    <source>
        <strain evidence="2 3">CCM 8669</strain>
    </source>
</reference>
<organism evidence="2 3">
    <name type="scientific">Rothia aerolata</name>
    <dbReference type="NCBI Taxonomy" id="1812262"/>
    <lineage>
        <taxon>Bacteria</taxon>
        <taxon>Bacillati</taxon>
        <taxon>Actinomycetota</taxon>
        <taxon>Actinomycetes</taxon>
        <taxon>Micrococcales</taxon>
        <taxon>Micrococcaceae</taxon>
        <taxon>Rothia</taxon>
    </lineage>
</organism>
<keyword evidence="3" id="KW-1185">Reference proteome</keyword>
<evidence type="ECO:0000313" key="2">
    <source>
        <dbReference type="EMBL" id="GGH61819.1"/>
    </source>
</evidence>
<dbReference type="PANTHER" id="PTHR15020">
    <property type="entry name" value="FLAVIN REDUCTASE-RELATED"/>
    <property type="match status" value="1"/>
</dbReference>
<dbReference type="EMBL" id="BMDC01000001">
    <property type="protein sequence ID" value="GGH61819.1"/>
    <property type="molecule type" value="Genomic_DNA"/>
</dbReference>
<proteinExistence type="predicted"/>
<sequence length="225" mass="23792">MANVTIIGGHGKVALLAEPKLVEAGHAVNAVIRNPEQTEEVEKTGASAVILDIQNASTTEIENMLKQTKTDVLVWSAGAGGGDRQRTFAIDQDAAIRTMEAAQYTGVKRYIMVSYMGAGNGHRVPESNGFYAYETAKAVADAFLRDSDLDFTILGPGALTTDPAEGIEVNNDPENNETPRELVAEVIAAVVDDDSTIGKAIPFSAGSDSVKQAIAAAPAKRDFKK</sequence>
<dbReference type="InterPro" id="IPR036291">
    <property type="entry name" value="NAD(P)-bd_dom_sf"/>
</dbReference>
<dbReference type="CDD" id="cd05243">
    <property type="entry name" value="SDR_a5"/>
    <property type="match status" value="1"/>
</dbReference>
<gene>
    <name evidence="2" type="ORF">GCM10007359_11390</name>
</gene>
<evidence type="ECO:0000259" key="1">
    <source>
        <dbReference type="Pfam" id="PF13460"/>
    </source>
</evidence>
<dbReference type="Gene3D" id="3.40.50.720">
    <property type="entry name" value="NAD(P)-binding Rossmann-like Domain"/>
    <property type="match status" value="1"/>
</dbReference>
<dbReference type="InterPro" id="IPR016040">
    <property type="entry name" value="NAD(P)-bd_dom"/>
</dbReference>
<accession>A0A917MSP7</accession>